<evidence type="ECO:0000256" key="4">
    <source>
        <dbReference type="ARBA" id="ARBA00022553"/>
    </source>
</evidence>
<feature type="region of interest" description="Disordered" evidence="12">
    <location>
        <begin position="537"/>
        <end position="587"/>
    </location>
</feature>
<dbReference type="CDD" id="cd21224">
    <property type="entry name" value="CH_ASPM_rpt2"/>
    <property type="match status" value="1"/>
</dbReference>
<feature type="domain" description="Calponin-homology (CH)" evidence="13">
    <location>
        <begin position="1115"/>
        <end position="1266"/>
    </location>
</feature>
<keyword evidence="10" id="KW-0539">Nucleus</keyword>
<protein>
    <submittedName>
        <fullName evidence="15">Abnormal spindle-like microcephaly-associated protein isoform X2</fullName>
    </submittedName>
</protein>
<evidence type="ECO:0000259" key="13">
    <source>
        <dbReference type="PROSITE" id="PS50021"/>
    </source>
</evidence>
<keyword evidence="3" id="KW-0963">Cytoplasm</keyword>
<gene>
    <name evidence="15" type="primary">ASPM</name>
</gene>
<feature type="compositionally biased region" description="Basic and acidic residues" evidence="12">
    <location>
        <begin position="537"/>
        <end position="547"/>
    </location>
</feature>
<dbReference type="Pfam" id="PF00612">
    <property type="entry name" value="IQ"/>
    <property type="match status" value="27"/>
</dbReference>
<accession>A0ABM4IQ55</accession>
<keyword evidence="5" id="KW-0132">Cell division</keyword>
<evidence type="ECO:0000256" key="9">
    <source>
        <dbReference type="ARBA" id="ARBA00023054"/>
    </source>
</evidence>
<organism evidence="14 15">
    <name type="scientific">Odocoileus virginianus</name>
    <name type="common">White-tailed deer</name>
    <dbReference type="NCBI Taxonomy" id="9874"/>
    <lineage>
        <taxon>Eukaryota</taxon>
        <taxon>Metazoa</taxon>
        <taxon>Chordata</taxon>
        <taxon>Craniata</taxon>
        <taxon>Vertebrata</taxon>
        <taxon>Euteleostomi</taxon>
        <taxon>Mammalia</taxon>
        <taxon>Eutheria</taxon>
        <taxon>Laurasiatheria</taxon>
        <taxon>Artiodactyla</taxon>
        <taxon>Ruminantia</taxon>
        <taxon>Pecora</taxon>
        <taxon>Cervidae</taxon>
        <taxon>Odocoileinae</taxon>
        <taxon>Odocoileus</taxon>
    </lineage>
</organism>
<evidence type="ECO:0000313" key="14">
    <source>
        <dbReference type="Proteomes" id="UP001652640"/>
    </source>
</evidence>
<keyword evidence="9" id="KW-0175">Coiled coil</keyword>
<dbReference type="CDD" id="cd23767">
    <property type="entry name" value="IQCD"/>
    <property type="match status" value="1"/>
</dbReference>
<dbReference type="GeneID" id="110152485"/>
<dbReference type="SUPFAM" id="SSF48371">
    <property type="entry name" value="ARM repeat"/>
    <property type="match status" value="1"/>
</dbReference>
<keyword evidence="6" id="KW-0677">Repeat</keyword>
<dbReference type="SMART" id="SM00033">
    <property type="entry name" value="CH"/>
    <property type="match status" value="1"/>
</dbReference>
<evidence type="ECO:0000313" key="15">
    <source>
        <dbReference type="RefSeq" id="XP_070329947.1"/>
    </source>
</evidence>
<reference evidence="14" key="1">
    <citation type="journal article" date="2022" name="J. Hered.">
        <title>A De Novo Chromosome-Level Genome Assembly of the White-Tailed Deer, Odocoileus Virginianus.</title>
        <authorList>
            <person name="London E.W."/>
            <person name="Roca A.L."/>
            <person name="Novakofski J.E."/>
            <person name="Mateus-Pinilla N.E."/>
        </authorList>
    </citation>
    <scope>NUCLEOTIDE SEQUENCE [LARGE SCALE GENOMIC DNA]</scope>
</reference>
<evidence type="ECO:0000256" key="10">
    <source>
        <dbReference type="ARBA" id="ARBA00023242"/>
    </source>
</evidence>
<name>A0ABM4IQ55_ODOVR</name>
<dbReference type="RefSeq" id="XP_070329947.1">
    <property type="nucleotide sequence ID" value="XM_070473846.1"/>
</dbReference>
<dbReference type="SUPFAM" id="SSF47576">
    <property type="entry name" value="Calponin-homology domain, CH-domain"/>
    <property type="match status" value="1"/>
</dbReference>
<dbReference type="InterPro" id="IPR051185">
    <property type="entry name" value="ASPM"/>
</dbReference>
<dbReference type="SUPFAM" id="SSF52540">
    <property type="entry name" value="P-loop containing nucleoside triphosphate hydrolases"/>
    <property type="match status" value="10"/>
</dbReference>
<dbReference type="SMART" id="SM00015">
    <property type="entry name" value="IQ"/>
    <property type="match status" value="41"/>
</dbReference>
<feature type="region of interest" description="Disordered" evidence="12">
    <location>
        <begin position="1"/>
        <end position="31"/>
    </location>
</feature>
<keyword evidence="11" id="KW-0131">Cell cycle</keyword>
<evidence type="ECO:0000256" key="1">
    <source>
        <dbReference type="ARBA" id="ARBA00004123"/>
    </source>
</evidence>
<evidence type="ECO:0000256" key="6">
    <source>
        <dbReference type="ARBA" id="ARBA00022737"/>
    </source>
</evidence>
<dbReference type="InterPro" id="IPR016024">
    <property type="entry name" value="ARM-type_fold"/>
</dbReference>
<dbReference type="InterPro" id="IPR036872">
    <property type="entry name" value="CH_dom_sf"/>
</dbReference>
<evidence type="ECO:0000256" key="2">
    <source>
        <dbReference type="ARBA" id="ARBA00004496"/>
    </source>
</evidence>
<dbReference type="InterPro" id="IPR011989">
    <property type="entry name" value="ARM-like"/>
</dbReference>
<dbReference type="InterPro" id="IPR001715">
    <property type="entry name" value="CH_dom"/>
</dbReference>
<dbReference type="Gene3D" id="1.25.10.10">
    <property type="entry name" value="Leucine-rich Repeat Variant"/>
    <property type="match status" value="1"/>
</dbReference>
<evidence type="ECO:0000256" key="11">
    <source>
        <dbReference type="ARBA" id="ARBA00023306"/>
    </source>
</evidence>
<comment type="subcellular location">
    <subcellularLocation>
        <location evidence="2">Cytoplasm</location>
    </subcellularLocation>
    <subcellularLocation>
        <location evidence="1">Nucleus</location>
    </subcellularLocation>
</comment>
<dbReference type="PROSITE" id="PS50096">
    <property type="entry name" value="IQ"/>
    <property type="match status" value="24"/>
</dbReference>
<dbReference type="CDD" id="cd21223">
    <property type="entry name" value="CH_ASPM_rpt1"/>
    <property type="match status" value="1"/>
</dbReference>
<dbReference type="Gene3D" id="1.20.5.190">
    <property type="match status" value="21"/>
</dbReference>
<evidence type="ECO:0000256" key="12">
    <source>
        <dbReference type="SAM" id="MobiDB-lite"/>
    </source>
</evidence>
<dbReference type="PANTHER" id="PTHR22706">
    <property type="entry name" value="ASSEMBLY FACTOR FOR SPINDLE MICROTUBULES"/>
    <property type="match status" value="1"/>
</dbReference>
<keyword evidence="8" id="KW-0112">Calmodulin-binding</keyword>
<dbReference type="Pfam" id="PF00307">
    <property type="entry name" value="CH"/>
    <property type="match status" value="1"/>
</dbReference>
<dbReference type="InterPro" id="IPR031549">
    <property type="entry name" value="ASH"/>
</dbReference>
<proteinExistence type="predicted"/>
<dbReference type="Proteomes" id="UP001652640">
    <property type="component" value="Chromosome 11"/>
</dbReference>
<reference evidence="15" key="2">
    <citation type="submission" date="2025-08" db="UniProtKB">
        <authorList>
            <consortium name="RefSeq"/>
        </authorList>
    </citation>
    <scope>IDENTIFICATION</scope>
    <source>
        <tissue evidence="15">Tongue muscle</tissue>
    </source>
</reference>
<keyword evidence="7" id="KW-0498">Mitosis</keyword>
<dbReference type="InterPro" id="IPR000048">
    <property type="entry name" value="IQ_motif_EF-hand-BS"/>
</dbReference>
<sequence length="2672" mass="311270">MATWQRGRGCWEWSPPEPRPRAGPRGPRAEEEAVSPAVLSLSHFCRSPFLCFGDVRLGDSRTLPLTLDNPNEEAAAVRLSRGPAAERGFTIRPSAFVLQPKEKIVVSITWTPLKGGRVRETVTFLVNDILKHQAILLGNAEEPKKKKRTLWDTINKNKVSASSSHNKKVSNIQNVNKTFNVSPKADRVRSPLQACENLATNGNSSPPESNPLILEENKLPISPISPAFQECHRETCLPLPIRRSTTYTSLPASENGELVKADGANTAKDFHFNEKGITETSFDSIGNVNSQIEENGKLTLTPNYSSSLNITQSQGHFLSPDSFVNNSHASNNEPEFVMCLSPDTFVKGNTRPVLLESKRVHEICRKILSPDSFINDNYGLNEDLETESVNPILSPNQFLKDNMAYIHRFQQTCKLSPLSTGCFQDSQPPQDERKNAAVPCVSECQQLESSKATFEASEALEMMSNCYTFKKQNQPKFSAVQDISSRNHDKPIKRRPILSATVTKRKTTWAVENQMETVKPKAKRCLNVVVGDCEKETDDQKQKDDFHPFLPTRDLISSRPKSSKKTVTPPCRVASVARKRKSEGHKGDENMTVTVTECTEVQEVKRIHFSPVESKTSTVKHTKKVVTTSLKRVSHREKLNLKKKTDSLGYRTPTSKTNKRTRPFVPVAQSHLTFIKPLKAGIPRHPMPFAAKNMFYDERWKEKQEQGFTWWLNFILTPDDFTVKTNISEVNASTLLLGAESQRKISVPKAPTKDEVSLRAYTARCRLNRLRRAACRLFTSEKMVKAMKKLEIEIEARRLIVRKDRHLWKDVGERQKVLNWLLSYNPLWLRIGLETIYGELVPLEDNSDVTGLALFILNRLLWNPDIAAEYRHPSVPHLYRDGHEEALSKFTLKKLLLLVCFLDYAKISRLIDHDPCLFCKDAEFKASKEILLAFSRDFLGGEGDLSRHLSLLGFPVTHVQMPFDEFDFAVKNLAVDLQCGVRLVRTMELLTQNWNLSKKLRIPAISRLQKMHNVDIVLEILKSRGIPLNDEHGNAILSKDIVDRHREKTLALLWKIALAFQVDISLNLDQLKEEIDFLKNTQSMKKTMSALSCRPDAIISKKRDERHSGPFEQYSESVKLLMDWVNAVCGFYNKKVENFTVSFSDGRVLCYLIHHYHPCYVPFDAICQRTTQTVECTHTGSVVLNSSSESDGSFLDLSLKSPDQENSSELYKELLENEKKNFQLVRSAARDLGGIPAMIHHSDMSNTIPDEKVVITYLSFLCARLLDLRKETRAARLIQTTWRQYKLKKDLKHHQERDKAARIIQSAIINFLTKQRFKKKVRAALVIQKYWRRALAKKKLLMLKKAKLERVHSKSASIIQRHWRRYSTRKQFLKLKYYSIILQSRIRMIIAVASYKRYHRATVTIQRHWRAHVRSKQDRQRYELLKSSTLVIQSAFRRWRQRKRQSQIKTAITLQRAFREWRVRKRAQEERAAVVIQSWYRMHRELRKYFHLRSCVVIIQARFRCFQAQKLYTRTRKSILTLQKHYRAYVKGKVERTGYLQKRAAAIRLQAAFRGRKARKLCRQIKAARVLQSYWRMRQDRLRFLNLKKNIIRLQAHIRRHQQLQTYQKIKKAAVVIQIHFRAYISAKEVLASYQKTRSAVIVLQSACRRMQARKKFLHILTCVVKIQSYYRAYASRRKFLRLKKATVKLQSIVRMKQARKHYLHLRAVAQQREHLRASCIKLQAFLRGYLVRKQVRLQRKAAVALQSHFRMRRTRLAYLKVYHAALVLQRYYRAHRARAQQRKHFLQVRRAVTCLQAAYRGYKARWQLQQQSAAALKIQAAFRGYRQRTKYQSMLQSVLRIQRWYRTRKIVSAVRSQFFKTRTAAISLQSAYRGWKVRKQIRREHEAAVKIQSAFRKARAQKEFRVLKTAAAVIQQHLRARAVGRRQRTEYRALRRAAVTLQSAWRGRAARRRIQNQQRCAIIIQAYYRRHVQRKRWEIMKKAARLIQMHYRAYRTGRKQHHLFLKTKAAAIILQSAFRGVRVRKKVKKMHQAATTIQSRYRAYQAKKKYASSRAAAVIIQRWYRGAKLAGLQRKEYLAVKKAALKIQAVYRGVRARRQIRRMHTAATLIKAAFKMQQSRRRYQQMRTAAVVIQTVWRRHKARKYLREVKAACKIQAWFRCWKARKEYLAVLRAVRIIQHCFCTQQQRRRFLNGRASAAIIQRRWRAALSGRATHEQPLMMQRDQAACLIQANFRGYKARQVFLQQKSAALTIQRYIRARKAGKHQRMKYVKIKKSIVVLQALVRGWLVRKRISEQRAKIRLLHFAAAAFYHLSALRIQRAYRRHMVLKKANNKQLNSAIYIQRWFRARSQRKRFLQEYSIVNIQHEAQECASRRSTAASVIQKAVRRFLLHKKQENINKRIAKIQALWRGYSWRKKNDNTKTKAIRQRLQCVNREIREENKLYHRTAVALHHLLTYKYLSTVLEALKHLEAVTRLSSICCEKMAQSGAISKIFVLIRSCNRSVPCMEVITYAVQVLLNVAKYEKTTLAIYEVENCVDTLLELLQMYQEKSGDKVADKSRSIFTKTCCLLAVLLKMTTRASDVQSRSKVIDRIYSLYKLTAHKHKVNTERVLCKQKKNSSVSLSIFPETPVRTTMVSRLKPDWVLRRDNVEEIMTPLKAIQMVMDTLSLPY</sequence>
<evidence type="ECO:0000256" key="5">
    <source>
        <dbReference type="ARBA" id="ARBA00022618"/>
    </source>
</evidence>
<dbReference type="InterPro" id="IPR013783">
    <property type="entry name" value="Ig-like_fold"/>
</dbReference>
<dbReference type="Gene3D" id="1.10.418.10">
    <property type="entry name" value="Calponin-like domain"/>
    <property type="match status" value="2"/>
</dbReference>
<evidence type="ECO:0000256" key="8">
    <source>
        <dbReference type="ARBA" id="ARBA00022860"/>
    </source>
</evidence>
<feature type="domain" description="Calponin-homology (CH)" evidence="13">
    <location>
        <begin position="925"/>
        <end position="1061"/>
    </location>
</feature>
<keyword evidence="4" id="KW-0597">Phosphoprotein</keyword>
<dbReference type="Gene3D" id="2.60.40.10">
    <property type="entry name" value="Immunoglobulins"/>
    <property type="match status" value="1"/>
</dbReference>
<keyword evidence="14" id="KW-1185">Reference proteome</keyword>
<dbReference type="InterPro" id="IPR027417">
    <property type="entry name" value="P-loop_NTPase"/>
</dbReference>
<dbReference type="PANTHER" id="PTHR22706:SF1">
    <property type="entry name" value="ASSEMBLY FACTOR FOR SPINDLE MICROTUBULES"/>
    <property type="match status" value="1"/>
</dbReference>
<dbReference type="PROSITE" id="PS50021">
    <property type="entry name" value="CH"/>
    <property type="match status" value="2"/>
</dbReference>
<evidence type="ECO:0000256" key="3">
    <source>
        <dbReference type="ARBA" id="ARBA00022490"/>
    </source>
</evidence>
<evidence type="ECO:0000256" key="7">
    <source>
        <dbReference type="ARBA" id="ARBA00022776"/>
    </source>
</evidence>
<dbReference type="Pfam" id="PF15780">
    <property type="entry name" value="ASH"/>
    <property type="match status" value="1"/>
</dbReference>